<keyword evidence="2" id="KW-0808">Transferase</keyword>
<dbReference type="Gene3D" id="3.40.1190.20">
    <property type="match status" value="1"/>
</dbReference>
<gene>
    <name evidence="7" type="ORF">SOASR030_31450</name>
</gene>
<evidence type="ECO:0000256" key="4">
    <source>
        <dbReference type="ARBA" id="ARBA00022777"/>
    </source>
</evidence>
<sequence length="322" mass="34725">MKIWALGDAVVDLLPLGNQQYEACAGGAPANVAVGAARLGASSGFIGRVGDDPFGRFMQQALEENGVDCRLVELDTLHRTSTTLVSLDESGERSFTFLVNPAADRFLELRRLPSEEACLLHTCSLALVGEPCRDAVWALTAQAKAQQGAVSFDVNLRSQMWDDKAAMRQSIVDYAFQADVLKLSEDELFWLTSVAEGEWEKALKAVSDYPAELKVITCGGEGGVVLWRGEAFRFNAYEVVCIDTTGAGDAFMAGLLSGIAQSGFPQNKEALRALINRASACGALATTQKGAWSALPTALQLREFLSLSSTFHMESADELWDD</sequence>
<dbReference type="EMBL" id="BRLH01000010">
    <property type="protein sequence ID" value="GKX57033.1"/>
    <property type="molecule type" value="Genomic_DNA"/>
</dbReference>
<evidence type="ECO:0000313" key="8">
    <source>
        <dbReference type="Proteomes" id="UP001058124"/>
    </source>
</evidence>
<dbReference type="SUPFAM" id="SSF53613">
    <property type="entry name" value="Ribokinase-like"/>
    <property type="match status" value="1"/>
</dbReference>
<evidence type="ECO:0000256" key="2">
    <source>
        <dbReference type="ARBA" id="ARBA00022679"/>
    </source>
</evidence>
<evidence type="ECO:0000256" key="5">
    <source>
        <dbReference type="ARBA" id="ARBA00022840"/>
    </source>
</evidence>
<evidence type="ECO:0000313" key="7">
    <source>
        <dbReference type="EMBL" id="GKX57033.1"/>
    </source>
</evidence>
<dbReference type="Pfam" id="PF00294">
    <property type="entry name" value="PfkB"/>
    <property type="match status" value="1"/>
</dbReference>
<dbReference type="AlphaFoldDB" id="A0AAV5N6D0"/>
<dbReference type="NCBIfam" id="NF006957">
    <property type="entry name" value="PRK09434.1"/>
    <property type="match status" value="1"/>
</dbReference>
<dbReference type="CDD" id="cd01167">
    <property type="entry name" value="bac_FRK"/>
    <property type="match status" value="1"/>
</dbReference>
<dbReference type="InterPro" id="IPR050306">
    <property type="entry name" value="PfkB_Carbo_kinase"/>
</dbReference>
<keyword evidence="5" id="KW-0067">ATP-binding</keyword>
<organism evidence="7 8">
    <name type="scientific">Leminorella grimontii</name>
    <dbReference type="NCBI Taxonomy" id="82981"/>
    <lineage>
        <taxon>Bacteria</taxon>
        <taxon>Pseudomonadati</taxon>
        <taxon>Pseudomonadota</taxon>
        <taxon>Gammaproteobacteria</taxon>
        <taxon>Enterobacterales</taxon>
        <taxon>Budviciaceae</taxon>
        <taxon>Leminorella</taxon>
    </lineage>
</organism>
<keyword evidence="8" id="KW-1185">Reference proteome</keyword>
<dbReference type="InterPro" id="IPR011611">
    <property type="entry name" value="PfkB_dom"/>
</dbReference>
<comment type="similarity">
    <text evidence="1">Belongs to the carbohydrate kinase PfkB family.</text>
</comment>
<evidence type="ECO:0000256" key="3">
    <source>
        <dbReference type="ARBA" id="ARBA00022741"/>
    </source>
</evidence>
<dbReference type="InterPro" id="IPR002173">
    <property type="entry name" value="Carboh/pur_kinase_PfkB_CS"/>
</dbReference>
<dbReference type="Proteomes" id="UP001058124">
    <property type="component" value="Unassembled WGS sequence"/>
</dbReference>
<protein>
    <submittedName>
        <fullName evidence="7">Aminoimidazole riboside kinase</fullName>
    </submittedName>
</protein>
<feature type="domain" description="Carbohydrate kinase PfkB" evidence="6">
    <location>
        <begin position="19"/>
        <end position="297"/>
    </location>
</feature>
<dbReference type="InterPro" id="IPR029056">
    <property type="entry name" value="Ribokinase-like"/>
</dbReference>
<name>A0AAV5N6D0_9GAMM</name>
<accession>A0AAV5N6D0</accession>
<dbReference type="GO" id="GO:0005524">
    <property type="term" value="F:ATP binding"/>
    <property type="evidence" value="ECO:0007669"/>
    <property type="project" value="UniProtKB-KW"/>
</dbReference>
<dbReference type="PANTHER" id="PTHR43085">
    <property type="entry name" value="HEXOKINASE FAMILY MEMBER"/>
    <property type="match status" value="1"/>
</dbReference>
<keyword evidence="3" id="KW-0547">Nucleotide-binding</keyword>
<dbReference type="RefSeq" id="WP_051155768.1">
    <property type="nucleotide sequence ID" value="NZ_BRLH01000010.1"/>
</dbReference>
<comment type="caution">
    <text evidence="7">The sequence shown here is derived from an EMBL/GenBank/DDBJ whole genome shotgun (WGS) entry which is preliminary data.</text>
</comment>
<proteinExistence type="inferred from homology"/>
<dbReference type="PROSITE" id="PS00584">
    <property type="entry name" value="PFKB_KINASES_2"/>
    <property type="match status" value="1"/>
</dbReference>
<evidence type="ECO:0000256" key="1">
    <source>
        <dbReference type="ARBA" id="ARBA00010688"/>
    </source>
</evidence>
<evidence type="ECO:0000259" key="6">
    <source>
        <dbReference type="Pfam" id="PF00294"/>
    </source>
</evidence>
<dbReference type="GO" id="GO:0016301">
    <property type="term" value="F:kinase activity"/>
    <property type="evidence" value="ECO:0007669"/>
    <property type="project" value="UniProtKB-KW"/>
</dbReference>
<reference evidence="7" key="1">
    <citation type="submission" date="2022-06" db="EMBL/GenBank/DDBJ databases">
        <title>Draft genome sequences of Leminorella grimontii str. JCM5902.</title>
        <authorList>
            <person name="Wakabayashi Y."/>
            <person name="Kojima K."/>
        </authorList>
    </citation>
    <scope>NUCLEOTIDE SEQUENCE</scope>
    <source>
        <strain evidence="7">JCM 5902</strain>
    </source>
</reference>
<keyword evidence="4 7" id="KW-0418">Kinase</keyword>
<dbReference type="PANTHER" id="PTHR43085:SF1">
    <property type="entry name" value="PSEUDOURIDINE KINASE-RELATED"/>
    <property type="match status" value="1"/>
</dbReference>